<keyword evidence="7" id="KW-1185">Reference proteome</keyword>
<dbReference type="InterPro" id="IPR050834">
    <property type="entry name" value="Glycosyltransf_2"/>
</dbReference>
<reference evidence="6" key="1">
    <citation type="submission" date="2022-05" db="EMBL/GenBank/DDBJ databases">
        <authorList>
            <person name="Jo J.-H."/>
            <person name="Im W.-T."/>
        </authorList>
    </citation>
    <scope>NUCLEOTIDE SEQUENCE</scope>
    <source>
        <strain evidence="6">RG327</strain>
    </source>
</reference>
<keyword evidence="3" id="KW-0808">Transferase</keyword>
<dbReference type="SUPFAM" id="SSF53448">
    <property type="entry name" value="Nucleotide-diphospho-sugar transferases"/>
    <property type="match status" value="1"/>
</dbReference>
<proteinExistence type="inferred from homology"/>
<organism evidence="6 7">
    <name type="scientific">Sphingomonas anseongensis</name>
    <dbReference type="NCBI Taxonomy" id="2908207"/>
    <lineage>
        <taxon>Bacteria</taxon>
        <taxon>Pseudomonadati</taxon>
        <taxon>Pseudomonadota</taxon>
        <taxon>Alphaproteobacteria</taxon>
        <taxon>Sphingomonadales</taxon>
        <taxon>Sphingomonadaceae</taxon>
        <taxon>Sphingomonas</taxon>
    </lineage>
</organism>
<protein>
    <submittedName>
        <fullName evidence="6">Glycosyltransferase family 2 protein</fullName>
    </submittedName>
</protein>
<feature type="domain" description="Glycosyltransferase 2-like" evidence="5">
    <location>
        <begin position="1"/>
        <end position="134"/>
    </location>
</feature>
<comment type="similarity">
    <text evidence="1">Belongs to the glycosyltransferase 2 family.</text>
</comment>
<dbReference type="Proteomes" id="UP001165343">
    <property type="component" value="Unassembled WGS sequence"/>
</dbReference>
<keyword evidence="2" id="KW-0328">Glycosyltransferase</keyword>
<accession>A0ABT0RCQ6</accession>
<dbReference type="InterPro" id="IPR029044">
    <property type="entry name" value="Nucleotide-diphossugar_trans"/>
</dbReference>
<evidence type="ECO:0000259" key="5">
    <source>
        <dbReference type="Pfam" id="PF00535"/>
    </source>
</evidence>
<dbReference type="InterPro" id="IPR001173">
    <property type="entry name" value="Glyco_trans_2-like"/>
</dbReference>
<evidence type="ECO:0000313" key="7">
    <source>
        <dbReference type="Proteomes" id="UP001165343"/>
    </source>
</evidence>
<sequence>MPVHNALPYLDQAIESILGQSFADFEFVILDDASTDGSTDRLREWAARDSRIRLLEVTENLGPALSSQFVANAARAPIVARMDADDISNPERLRLQLDVIEQNPDAGVVGCLADLIDSKGQQVRGPEMWRLARRSLLVPFAHGAMMYRKRLFDETGGYRKECVFWEDLDLVTRMARISNVLVIPAALYRVRQSALSTRFISGHDELERALDLMYRSVDRVGQGRDYEDILARSDDIDRKIDPRSYIALGSVILWAGHRPRLFRRLLARGSLSANFASLSAIIWTAWASLSPGTLRPFLLMLVRLRSALAKPAEHPSEPVPWPVRSEARLSGPRAAETGGRAASTLSAGTGSAQNR</sequence>
<evidence type="ECO:0000256" key="4">
    <source>
        <dbReference type="SAM" id="MobiDB-lite"/>
    </source>
</evidence>
<dbReference type="PANTHER" id="PTHR43685">
    <property type="entry name" value="GLYCOSYLTRANSFERASE"/>
    <property type="match status" value="1"/>
</dbReference>
<dbReference type="EMBL" id="JAMGBC010000001">
    <property type="protein sequence ID" value="MCL6678047.1"/>
    <property type="molecule type" value="Genomic_DNA"/>
</dbReference>
<feature type="compositionally biased region" description="Low complexity" evidence="4">
    <location>
        <begin position="337"/>
        <end position="355"/>
    </location>
</feature>
<name>A0ABT0RCQ6_9SPHN</name>
<evidence type="ECO:0000256" key="3">
    <source>
        <dbReference type="ARBA" id="ARBA00022679"/>
    </source>
</evidence>
<dbReference type="CDD" id="cd00761">
    <property type="entry name" value="Glyco_tranf_GTA_type"/>
    <property type="match status" value="1"/>
</dbReference>
<evidence type="ECO:0000313" key="6">
    <source>
        <dbReference type="EMBL" id="MCL6678047.1"/>
    </source>
</evidence>
<dbReference type="Pfam" id="PF00535">
    <property type="entry name" value="Glycos_transf_2"/>
    <property type="match status" value="1"/>
</dbReference>
<gene>
    <name evidence="6" type="ORF">LZ519_01755</name>
</gene>
<dbReference type="Gene3D" id="3.90.550.10">
    <property type="entry name" value="Spore Coat Polysaccharide Biosynthesis Protein SpsA, Chain A"/>
    <property type="match status" value="1"/>
</dbReference>
<feature type="region of interest" description="Disordered" evidence="4">
    <location>
        <begin position="312"/>
        <end position="355"/>
    </location>
</feature>
<dbReference type="PANTHER" id="PTHR43685:SF5">
    <property type="entry name" value="GLYCOSYLTRANSFERASE EPSE-RELATED"/>
    <property type="match status" value="1"/>
</dbReference>
<evidence type="ECO:0000256" key="2">
    <source>
        <dbReference type="ARBA" id="ARBA00022676"/>
    </source>
</evidence>
<evidence type="ECO:0000256" key="1">
    <source>
        <dbReference type="ARBA" id="ARBA00006739"/>
    </source>
</evidence>
<comment type="caution">
    <text evidence="6">The sequence shown here is derived from an EMBL/GenBank/DDBJ whole genome shotgun (WGS) entry which is preliminary data.</text>
</comment>